<dbReference type="SUPFAM" id="SSF53790">
    <property type="entry name" value="Tetrapyrrole methylase"/>
    <property type="match status" value="1"/>
</dbReference>
<feature type="domain" description="Tetrapyrrole methylase" evidence="1">
    <location>
        <begin position="7"/>
        <end position="211"/>
    </location>
</feature>
<dbReference type="InterPro" id="IPR014777">
    <property type="entry name" value="4pyrrole_Mease_sub1"/>
</dbReference>
<dbReference type="InterPro" id="IPR048011">
    <property type="entry name" value="NTP-PPase_MazG-like_C"/>
</dbReference>
<dbReference type="PANTHER" id="PTHR30522:SF0">
    <property type="entry name" value="NUCLEOSIDE TRIPHOSPHATE PYROPHOSPHOHYDROLASE"/>
    <property type="match status" value="1"/>
</dbReference>
<accession>A0A0H4T3Y9</accession>
<dbReference type="CDD" id="cd11528">
    <property type="entry name" value="NTP-PPase_MazG_Nterm"/>
    <property type="match status" value="1"/>
</dbReference>
<dbReference type="Gene3D" id="3.40.1010.10">
    <property type="entry name" value="Cobalt-precorrin-4 Transmethylase, Domain 1"/>
    <property type="match status" value="1"/>
</dbReference>
<evidence type="ECO:0000259" key="1">
    <source>
        <dbReference type="Pfam" id="PF00590"/>
    </source>
</evidence>
<evidence type="ECO:0008006" key="4">
    <source>
        <dbReference type="Google" id="ProtNLM"/>
    </source>
</evidence>
<dbReference type="InterPro" id="IPR035013">
    <property type="entry name" value="YabN_N"/>
</dbReference>
<feature type="domain" description="NTP pyrophosphohydrolase MazG-like" evidence="2">
    <location>
        <begin position="256"/>
        <end position="329"/>
    </location>
</feature>
<name>A0A0H4T3Y9_9CHLR</name>
<dbReference type="Gene3D" id="1.10.287.1080">
    <property type="entry name" value="MazG-like"/>
    <property type="match status" value="2"/>
</dbReference>
<dbReference type="GO" id="GO:0046047">
    <property type="term" value="P:TTP catabolic process"/>
    <property type="evidence" value="ECO:0007669"/>
    <property type="project" value="TreeGrafter"/>
</dbReference>
<dbReference type="SUPFAM" id="SSF101386">
    <property type="entry name" value="all-alpha NTP pyrophosphatases"/>
    <property type="match status" value="2"/>
</dbReference>
<dbReference type="GO" id="GO:0006950">
    <property type="term" value="P:response to stress"/>
    <property type="evidence" value="ECO:0007669"/>
    <property type="project" value="UniProtKB-ARBA"/>
</dbReference>
<evidence type="ECO:0000259" key="2">
    <source>
        <dbReference type="Pfam" id="PF03819"/>
    </source>
</evidence>
<protein>
    <recommendedName>
        <fullName evidence="4">Nucleoside triphosphate pyrophosphohydrolase</fullName>
    </recommendedName>
</protein>
<dbReference type="NCBIfam" id="NF007113">
    <property type="entry name" value="PRK09562.1"/>
    <property type="match status" value="1"/>
</dbReference>
<dbReference type="InterPro" id="IPR035996">
    <property type="entry name" value="4pyrrol_Methylase_sf"/>
</dbReference>
<evidence type="ECO:0000313" key="3">
    <source>
        <dbReference type="EMBL" id="AKQ01112.1"/>
    </source>
</evidence>
<dbReference type="FunFam" id="1.10.287.1080:FF:000001">
    <property type="entry name" value="Nucleoside triphosphate pyrophosphohydrolase"/>
    <property type="match status" value="1"/>
</dbReference>
<dbReference type="GO" id="GO:0047429">
    <property type="term" value="F:nucleoside triphosphate diphosphatase activity"/>
    <property type="evidence" value="ECO:0007669"/>
    <property type="project" value="InterPro"/>
</dbReference>
<dbReference type="GO" id="GO:0008168">
    <property type="term" value="F:methyltransferase activity"/>
    <property type="evidence" value="ECO:0007669"/>
    <property type="project" value="InterPro"/>
</dbReference>
<dbReference type="AlphaFoldDB" id="A0A0H4T3Y9"/>
<dbReference type="InterPro" id="IPR004518">
    <property type="entry name" value="MazG-like_dom"/>
</dbReference>
<dbReference type="CDD" id="cd11529">
    <property type="entry name" value="NTP-PPase_MazG_Cterm"/>
    <property type="match status" value="1"/>
</dbReference>
<dbReference type="Pfam" id="PF00590">
    <property type="entry name" value="TP_methylase"/>
    <property type="match status" value="1"/>
</dbReference>
<dbReference type="InterPro" id="IPR048015">
    <property type="entry name" value="NTP-PPase_MazG-like_N"/>
</dbReference>
<dbReference type="EMBL" id="KT006951">
    <property type="protein sequence ID" value="AKQ01112.1"/>
    <property type="molecule type" value="Genomic_DNA"/>
</dbReference>
<dbReference type="CDD" id="cd11723">
    <property type="entry name" value="YabN_N_like"/>
    <property type="match status" value="1"/>
</dbReference>
<dbReference type="Pfam" id="PF03819">
    <property type="entry name" value="MazG"/>
    <property type="match status" value="1"/>
</dbReference>
<proteinExistence type="predicted"/>
<sequence>MPSSPGITLLGLGPGNPDHLTREAWEVLNSTTEIFLRTSQHPVVSAFPASLTVHSFDELYETEENVEEVYRKIVASVLELGERPRGVLYAVPGHPFVAEATAPEIARRAKAAGIPVNIVQGLSFVEPLLAALGADLLPQTAIVDALDLVNQHHPLFPPHAPALVAQVHSQLVAGELKITLMAQYPDEHSVRLVHAAGTLEELVEDLPLHEIDRSQHIAALTALYIPPLDQHTSLEEFQDLIAHLRAPEGCPWDREQTHQSLRRNLIEEAYEVIDAIDASDPVAMQEEFGDLLAQIVLHAQIATEAGEFRMSGVIHGITTKLISRHPHVFGDLELKDAEAVIANWEHLKADERKSKGEERGVLDGVAKALPALSQAETYTARAARVGFEWPNIEGMLGDVAEEIEEMKAAKSADEKQAEYGDILFALVNLARWLKIDPEAALRAANARFKRRFAYVEDSARPDMR</sequence>
<organism evidence="3">
    <name type="scientific">uncultured Chloroflexi bacterium Rifle_16ft_4_minimus_1477</name>
    <dbReference type="NCBI Taxonomy" id="1665058"/>
    <lineage>
        <taxon>Bacteria</taxon>
        <taxon>Bacillati</taxon>
        <taxon>Chloroflexota</taxon>
        <taxon>environmental samples</taxon>
    </lineage>
</organism>
<dbReference type="GO" id="GO:0006203">
    <property type="term" value="P:dGTP catabolic process"/>
    <property type="evidence" value="ECO:0007669"/>
    <property type="project" value="TreeGrafter"/>
</dbReference>
<dbReference type="GO" id="GO:0046081">
    <property type="term" value="P:dUTP catabolic process"/>
    <property type="evidence" value="ECO:0007669"/>
    <property type="project" value="TreeGrafter"/>
</dbReference>
<dbReference type="InterPro" id="IPR000878">
    <property type="entry name" value="4pyrrol_Mease"/>
</dbReference>
<dbReference type="NCBIfam" id="TIGR00444">
    <property type="entry name" value="mazG"/>
    <property type="match status" value="1"/>
</dbReference>
<dbReference type="GO" id="GO:0046061">
    <property type="term" value="P:dATP catabolic process"/>
    <property type="evidence" value="ECO:0007669"/>
    <property type="project" value="TreeGrafter"/>
</dbReference>
<dbReference type="GO" id="GO:0046076">
    <property type="term" value="P:dTTP catabolic process"/>
    <property type="evidence" value="ECO:0007669"/>
    <property type="project" value="TreeGrafter"/>
</dbReference>
<dbReference type="InterPro" id="IPR011551">
    <property type="entry name" value="NTP_PyrPHydrolase_MazG"/>
</dbReference>
<reference evidence="3" key="1">
    <citation type="journal article" date="2015" name="ISME J.">
        <title>Aquifer environment selects for microbial species cohorts in sediment and groundwater.</title>
        <authorList>
            <person name="Hug L.A."/>
            <person name="Thomas B.C."/>
            <person name="Brown C.T."/>
            <person name="Frischkorn K.R."/>
            <person name="Williams K.H."/>
            <person name="Tringe S.G."/>
            <person name="Banfield J.F."/>
        </authorList>
    </citation>
    <scope>NUCLEOTIDE SEQUENCE</scope>
</reference>
<dbReference type="GO" id="GO:0046052">
    <property type="term" value="P:UTP catabolic process"/>
    <property type="evidence" value="ECO:0007669"/>
    <property type="project" value="TreeGrafter"/>
</dbReference>
<dbReference type="PANTHER" id="PTHR30522">
    <property type="entry name" value="NUCLEOSIDE TRIPHOSPHATE PYROPHOSPHOHYDROLASE"/>
    <property type="match status" value="1"/>
</dbReference>